<name>A0A8W8MVT9_MAGGI</name>
<reference evidence="2" key="1">
    <citation type="submission" date="2022-08" db="UniProtKB">
        <authorList>
            <consortium name="EnsemblMetazoa"/>
        </authorList>
    </citation>
    <scope>IDENTIFICATION</scope>
    <source>
        <strain evidence="2">05x7-T-G4-1.051#20</strain>
    </source>
</reference>
<dbReference type="Proteomes" id="UP000005408">
    <property type="component" value="Unassembled WGS sequence"/>
</dbReference>
<feature type="coiled-coil region" evidence="1">
    <location>
        <begin position="93"/>
        <end position="127"/>
    </location>
</feature>
<keyword evidence="3" id="KW-1185">Reference proteome</keyword>
<sequence length="131" mass="15875">MNYRVQTNEHSEVKFNRCCPVKTRIRSYRKVLVSLLNLSQFDMNNRKRLVKERVHKNNRNGQGQSDIILRAWIGYLKSLKERNVQLLQVERTQMKWEKEFQKMDCKLENLEQRLDVYTSRRAAEKDKNSEE</sequence>
<organism evidence="2 3">
    <name type="scientific">Magallana gigas</name>
    <name type="common">Pacific oyster</name>
    <name type="synonym">Crassostrea gigas</name>
    <dbReference type="NCBI Taxonomy" id="29159"/>
    <lineage>
        <taxon>Eukaryota</taxon>
        <taxon>Metazoa</taxon>
        <taxon>Spiralia</taxon>
        <taxon>Lophotrochozoa</taxon>
        <taxon>Mollusca</taxon>
        <taxon>Bivalvia</taxon>
        <taxon>Autobranchia</taxon>
        <taxon>Pteriomorphia</taxon>
        <taxon>Ostreida</taxon>
        <taxon>Ostreoidea</taxon>
        <taxon>Ostreidae</taxon>
        <taxon>Magallana</taxon>
    </lineage>
</organism>
<evidence type="ECO:0000256" key="1">
    <source>
        <dbReference type="SAM" id="Coils"/>
    </source>
</evidence>
<dbReference type="EnsemblMetazoa" id="G34824.1">
    <property type="protein sequence ID" value="G34824.1:cds"/>
    <property type="gene ID" value="G34824"/>
</dbReference>
<evidence type="ECO:0000313" key="2">
    <source>
        <dbReference type="EnsemblMetazoa" id="G34824.1:cds"/>
    </source>
</evidence>
<protein>
    <submittedName>
        <fullName evidence="2">Uncharacterized protein</fullName>
    </submittedName>
</protein>
<accession>A0A8W8MVT9</accession>
<keyword evidence="1" id="KW-0175">Coiled coil</keyword>
<evidence type="ECO:0000313" key="3">
    <source>
        <dbReference type="Proteomes" id="UP000005408"/>
    </source>
</evidence>
<dbReference type="AlphaFoldDB" id="A0A8W8MVT9"/>
<proteinExistence type="predicted"/>